<evidence type="ECO:0000256" key="1">
    <source>
        <dbReference type="ARBA" id="ARBA00004123"/>
    </source>
</evidence>
<dbReference type="CDD" id="cd24162">
    <property type="entry name" value="Prp3_C"/>
    <property type="match status" value="1"/>
</dbReference>
<feature type="region of interest" description="Disordered" evidence="5">
    <location>
        <begin position="1"/>
        <end position="99"/>
    </location>
</feature>
<dbReference type="InterPro" id="IPR013881">
    <property type="entry name" value="Pre-mRNA_splic_Prp3_dom"/>
</dbReference>
<keyword evidence="3" id="KW-0508">mRNA splicing</keyword>
<dbReference type="InterPro" id="IPR027104">
    <property type="entry name" value="Prp3"/>
</dbReference>
<feature type="compositionally biased region" description="Basic residues" evidence="5">
    <location>
        <begin position="23"/>
        <end position="34"/>
    </location>
</feature>
<gene>
    <name evidence="8" type="ORF">QSP1433_LOCUS3327</name>
</gene>
<dbReference type="PANTHER" id="PTHR14212:SF0">
    <property type="entry name" value="U4_U6 SMALL NUCLEAR RIBONUCLEOPROTEIN PRP3"/>
    <property type="match status" value="1"/>
</dbReference>
<dbReference type="PANTHER" id="PTHR14212">
    <property type="entry name" value="U4/U6-ASSOCIATED RNA SPLICING FACTOR-RELATED"/>
    <property type="match status" value="1"/>
</dbReference>
<dbReference type="Pfam" id="PF08572">
    <property type="entry name" value="PRP3"/>
    <property type="match status" value="1"/>
</dbReference>
<dbReference type="GO" id="GO:0000398">
    <property type="term" value="P:mRNA splicing, via spliceosome"/>
    <property type="evidence" value="ECO:0007669"/>
    <property type="project" value="InterPro"/>
</dbReference>
<accession>A0A7S2RHE3</accession>
<evidence type="ECO:0000256" key="3">
    <source>
        <dbReference type="ARBA" id="ARBA00023187"/>
    </source>
</evidence>
<keyword evidence="4" id="KW-0539">Nucleus</keyword>
<evidence type="ECO:0000256" key="5">
    <source>
        <dbReference type="SAM" id="MobiDB-lite"/>
    </source>
</evidence>
<feature type="compositionally biased region" description="Basic and acidic residues" evidence="5">
    <location>
        <begin position="1"/>
        <end position="22"/>
    </location>
</feature>
<proteinExistence type="predicted"/>
<protein>
    <submittedName>
        <fullName evidence="8">Uncharacterized protein</fullName>
    </submittedName>
</protein>
<organism evidence="8">
    <name type="scientific">Mucochytrium quahogii</name>
    <dbReference type="NCBI Taxonomy" id="96639"/>
    <lineage>
        <taxon>Eukaryota</taxon>
        <taxon>Sar</taxon>
        <taxon>Stramenopiles</taxon>
        <taxon>Bigyra</taxon>
        <taxon>Labyrinthulomycetes</taxon>
        <taxon>Thraustochytrida</taxon>
        <taxon>Thraustochytriidae</taxon>
        <taxon>Mucochytrium</taxon>
    </lineage>
</organism>
<feature type="domain" description="Small nuclear ribonucleoprotein Prp3 C-terminal" evidence="6">
    <location>
        <begin position="362"/>
        <end position="486"/>
    </location>
</feature>
<reference evidence="8" key="1">
    <citation type="submission" date="2021-01" db="EMBL/GenBank/DDBJ databases">
        <authorList>
            <person name="Corre E."/>
            <person name="Pelletier E."/>
            <person name="Niang G."/>
            <person name="Scheremetjew M."/>
            <person name="Finn R."/>
            <person name="Kale V."/>
            <person name="Holt S."/>
            <person name="Cochrane G."/>
            <person name="Meng A."/>
            <person name="Brown T."/>
            <person name="Cohen L."/>
        </authorList>
    </citation>
    <scope>NUCLEOTIDE SEQUENCE</scope>
    <source>
        <strain evidence="8">NY070348D</strain>
    </source>
</reference>
<dbReference type="InterPro" id="IPR010541">
    <property type="entry name" value="Prp3_C"/>
</dbReference>
<evidence type="ECO:0000256" key="4">
    <source>
        <dbReference type="ARBA" id="ARBA00023242"/>
    </source>
</evidence>
<name>A0A7S2RHE3_9STRA</name>
<dbReference type="AlphaFoldDB" id="A0A7S2RHE3"/>
<evidence type="ECO:0000259" key="7">
    <source>
        <dbReference type="Pfam" id="PF08572"/>
    </source>
</evidence>
<evidence type="ECO:0000256" key="2">
    <source>
        <dbReference type="ARBA" id="ARBA00022664"/>
    </source>
</evidence>
<feature type="compositionally biased region" description="Basic and acidic residues" evidence="5">
    <location>
        <begin position="46"/>
        <end position="99"/>
    </location>
</feature>
<sequence length="489" mass="56674">MLSIEAAKKRAEEIRQLTERLKADKKKSKKKKRKRTEDGNGANQGDVDKPEPKKVQKVETLESAKAADEPKKAERQAKKVERNVTVAEVRKVESSVEETKKAKRFVDNPYLKSYDQEDDGDVFVDSRIVKSDSSREKREKKAFQLVPQGEYIKMAELKRAREAHLAFIRDRRNKDSRRHFRDLLGKEQKDGGIDSSLVPKMVLRRVVVPDIEWWDKPFHADECFKLERQKSYKLVEHPAEIEPLVPEAVAREIPLYLTRAERKKKRRQDRQKRQQELQDKISAGLIEPPPPKVKISNMMRVLGDDAVLDPSKLEKEVIKAIEERKLNHRMRNEANKKTPQEKYEKTLAKVAQDSKGPPVVAVYRVDDICRPAELAAQNRFKIDANAKKLHLSGCVVILPEPIQLQDGTLKRCNIVVLEGGEKRLQKMEKQMMNRIKWGQGNNCIKVWQGIVAKKMFSSLEFQEFESAKRAREYLAKHGMAHYWDMAFQV</sequence>
<dbReference type="GO" id="GO:0046540">
    <property type="term" value="C:U4/U6 x U5 tri-snRNP complex"/>
    <property type="evidence" value="ECO:0007669"/>
    <property type="project" value="InterPro"/>
</dbReference>
<feature type="domain" description="Pre-mRNA-splicing factor 3" evidence="7">
    <location>
        <begin position="123"/>
        <end position="338"/>
    </location>
</feature>
<dbReference type="EMBL" id="HBHK01005667">
    <property type="protein sequence ID" value="CAD9670877.1"/>
    <property type="molecule type" value="Transcribed_RNA"/>
</dbReference>
<dbReference type="Pfam" id="PF06544">
    <property type="entry name" value="Prp3_C"/>
    <property type="match status" value="1"/>
</dbReference>
<keyword evidence="2" id="KW-0507">mRNA processing</keyword>
<evidence type="ECO:0000259" key="6">
    <source>
        <dbReference type="Pfam" id="PF06544"/>
    </source>
</evidence>
<comment type="subcellular location">
    <subcellularLocation>
        <location evidence="1">Nucleus</location>
    </subcellularLocation>
</comment>
<evidence type="ECO:0000313" key="8">
    <source>
        <dbReference type="EMBL" id="CAD9670877.1"/>
    </source>
</evidence>